<keyword evidence="3" id="KW-0274">FAD</keyword>
<organism evidence="6 7">
    <name type="scientific">Actinophytocola oryzae</name>
    <dbReference type="NCBI Taxonomy" id="502181"/>
    <lineage>
        <taxon>Bacteria</taxon>
        <taxon>Bacillati</taxon>
        <taxon>Actinomycetota</taxon>
        <taxon>Actinomycetes</taxon>
        <taxon>Pseudonocardiales</taxon>
        <taxon>Pseudonocardiaceae</taxon>
    </lineage>
</organism>
<comment type="caution">
    <text evidence="6">The sequence shown here is derived from an EMBL/GenBank/DDBJ whole genome shotgun (WGS) entry which is preliminary data.</text>
</comment>
<keyword evidence="7" id="KW-1185">Reference proteome</keyword>
<dbReference type="InterPro" id="IPR036188">
    <property type="entry name" value="FAD/NAD-bd_sf"/>
</dbReference>
<evidence type="ECO:0000313" key="7">
    <source>
        <dbReference type="Proteomes" id="UP000294927"/>
    </source>
</evidence>
<evidence type="ECO:0000256" key="4">
    <source>
        <dbReference type="ARBA" id="ARBA00023002"/>
    </source>
</evidence>
<keyword evidence="4" id="KW-0560">Oxidoreductase</keyword>
<dbReference type="Proteomes" id="UP000294927">
    <property type="component" value="Unassembled WGS sequence"/>
</dbReference>
<dbReference type="SUPFAM" id="SSF51905">
    <property type="entry name" value="FAD/NAD(P)-binding domain"/>
    <property type="match status" value="1"/>
</dbReference>
<evidence type="ECO:0000256" key="1">
    <source>
        <dbReference type="ARBA" id="ARBA00001974"/>
    </source>
</evidence>
<evidence type="ECO:0000256" key="3">
    <source>
        <dbReference type="ARBA" id="ARBA00022827"/>
    </source>
</evidence>
<protein>
    <submittedName>
        <fullName evidence="6">Tricarballylate dehydrogenase</fullName>
    </submittedName>
</protein>
<accession>A0A4R7W6F3</accession>
<dbReference type="NCBIfam" id="NF006130">
    <property type="entry name" value="PRK08274.1"/>
    <property type="match status" value="1"/>
</dbReference>
<dbReference type="AlphaFoldDB" id="A0A4R7W6F3"/>
<dbReference type="RefSeq" id="WP_133900968.1">
    <property type="nucleotide sequence ID" value="NZ_SOCP01000001.1"/>
</dbReference>
<dbReference type="Gene3D" id="3.50.50.60">
    <property type="entry name" value="FAD/NAD(P)-binding domain"/>
    <property type="match status" value="1"/>
</dbReference>
<dbReference type="PANTHER" id="PTHR43400:SF7">
    <property type="entry name" value="FAD-DEPENDENT OXIDOREDUCTASE 2 FAD BINDING DOMAIN-CONTAINING PROTEIN"/>
    <property type="match status" value="1"/>
</dbReference>
<dbReference type="OrthoDB" id="9813348at2"/>
<name>A0A4R7W6F3_9PSEU</name>
<feature type="domain" description="FAD-dependent oxidoreductase 2 FAD-binding" evidence="5">
    <location>
        <begin position="8"/>
        <end position="471"/>
    </location>
</feature>
<proteinExistence type="predicted"/>
<dbReference type="EMBL" id="SOCP01000001">
    <property type="protein sequence ID" value="TDV57738.1"/>
    <property type="molecule type" value="Genomic_DNA"/>
</dbReference>
<dbReference type="Pfam" id="PF00890">
    <property type="entry name" value="FAD_binding_2"/>
    <property type="match status" value="1"/>
</dbReference>
<dbReference type="GO" id="GO:0033765">
    <property type="term" value="F:steroid dehydrogenase activity, acting on the CH-CH group of donors"/>
    <property type="evidence" value="ECO:0007669"/>
    <property type="project" value="UniProtKB-ARBA"/>
</dbReference>
<keyword evidence="2" id="KW-0285">Flavoprotein</keyword>
<sequence>MEDEYYYDVVVVGGGNAGLCAAQAALDLGASVAVLEKAPRDERGGNSALTGHMRFPYENVDELAVLIDDPNPDDLAVIHDRLPRRGKEDLWDEVIRTTAGKADKDLLTTHVENAYPTIKWLRGKGHAWVPNIAATAGNTTQMAGRGYRLQERHFGNVEKSGGQIHYEASMTDIIVNRRGEVDGVRAFTPEGFTTFRAKAVILACGGFEANPEMRAKYLGAGWDTVKNRGVPYNTGDGINAALAIGAMPYGSFTSCHASPQDIDRPAYTLPSSVPNGGMRTSRYAYPYSIMVNLEGERFVDEGSDVRGRTYAKMGWSVRAQTGGVAYQLFDSKARGLGLLEDYDRNNATGVTAATLDELATKIGVPAEKLRATVTQYNAAIQPGKLDPSPFTLDGKHTSGLAIDKSNYSISIEEGPFEAYGVCCAITFTFGGLRVDAKTAQVQHTAGRPIPGLYTAGEMLGGLWHGNYPSGSGMMAGAVFGRIAGEHAARSAAAPA</sequence>
<reference evidence="6 7" key="1">
    <citation type="submission" date="2019-03" db="EMBL/GenBank/DDBJ databases">
        <title>Genomic Encyclopedia of Archaeal and Bacterial Type Strains, Phase II (KMG-II): from individual species to whole genera.</title>
        <authorList>
            <person name="Goeker M."/>
        </authorList>
    </citation>
    <scope>NUCLEOTIDE SEQUENCE [LARGE SCALE GENOMIC DNA]</scope>
    <source>
        <strain evidence="6 7">DSM 45499</strain>
    </source>
</reference>
<comment type="cofactor">
    <cofactor evidence="1">
        <name>FAD</name>
        <dbReference type="ChEBI" id="CHEBI:57692"/>
    </cofactor>
</comment>
<dbReference type="PANTHER" id="PTHR43400">
    <property type="entry name" value="FUMARATE REDUCTASE"/>
    <property type="match status" value="1"/>
</dbReference>
<evidence type="ECO:0000259" key="5">
    <source>
        <dbReference type="Pfam" id="PF00890"/>
    </source>
</evidence>
<dbReference type="SUPFAM" id="SSF56425">
    <property type="entry name" value="Succinate dehydrogenase/fumarate reductase flavoprotein, catalytic domain"/>
    <property type="match status" value="1"/>
</dbReference>
<dbReference type="InterPro" id="IPR003953">
    <property type="entry name" value="FAD-dep_OxRdtase_2_FAD-bd"/>
</dbReference>
<gene>
    <name evidence="6" type="ORF">CLV71_101611</name>
</gene>
<evidence type="ECO:0000256" key="2">
    <source>
        <dbReference type="ARBA" id="ARBA00022630"/>
    </source>
</evidence>
<dbReference type="InterPro" id="IPR027477">
    <property type="entry name" value="Succ_DH/fumarate_Rdtase_cat_sf"/>
</dbReference>
<dbReference type="InterPro" id="IPR050315">
    <property type="entry name" value="FAD-oxidoreductase_2"/>
</dbReference>
<dbReference type="Gene3D" id="3.90.700.10">
    <property type="entry name" value="Succinate dehydrogenase/fumarate reductase flavoprotein, catalytic domain"/>
    <property type="match status" value="1"/>
</dbReference>
<evidence type="ECO:0000313" key="6">
    <source>
        <dbReference type="EMBL" id="TDV57738.1"/>
    </source>
</evidence>